<comment type="caution">
    <text evidence="4">The sequence shown here is derived from an EMBL/GenBank/DDBJ whole genome shotgun (WGS) entry which is preliminary data.</text>
</comment>
<accession>A0A3E3K1I0</accession>
<feature type="transmembrane region" description="Helical" evidence="2">
    <location>
        <begin position="266"/>
        <end position="288"/>
    </location>
</feature>
<dbReference type="Proteomes" id="UP000261080">
    <property type="component" value="Unassembled WGS sequence"/>
</dbReference>
<reference evidence="4 5" key="1">
    <citation type="submission" date="2018-08" db="EMBL/GenBank/DDBJ databases">
        <title>A genome reference for cultivated species of the human gut microbiota.</title>
        <authorList>
            <person name="Zou Y."/>
            <person name="Xue W."/>
            <person name="Luo G."/>
        </authorList>
    </citation>
    <scope>NUCLEOTIDE SEQUENCE [LARGE SCALE GENOMIC DNA]</scope>
    <source>
        <strain evidence="4 5">AF37-2AT</strain>
    </source>
</reference>
<dbReference type="Pfam" id="PF02397">
    <property type="entry name" value="Bac_transf"/>
    <property type="match status" value="1"/>
</dbReference>
<keyword evidence="2" id="KW-1133">Transmembrane helix</keyword>
<dbReference type="PANTHER" id="PTHR30576:SF0">
    <property type="entry name" value="UNDECAPRENYL-PHOSPHATE N-ACETYLGALACTOSAMINYL 1-PHOSPHATE TRANSFERASE-RELATED"/>
    <property type="match status" value="1"/>
</dbReference>
<evidence type="ECO:0000256" key="1">
    <source>
        <dbReference type="ARBA" id="ARBA00006464"/>
    </source>
</evidence>
<keyword evidence="2" id="KW-0472">Membrane</keyword>
<gene>
    <name evidence="4" type="ORF">DW016_08635</name>
</gene>
<feature type="transmembrane region" description="Helical" evidence="2">
    <location>
        <begin position="77"/>
        <end position="102"/>
    </location>
</feature>
<dbReference type="GeneID" id="97192159"/>
<feature type="transmembrane region" description="Helical" evidence="2">
    <location>
        <begin position="114"/>
        <end position="134"/>
    </location>
</feature>
<keyword evidence="5" id="KW-1185">Reference proteome</keyword>
<dbReference type="PANTHER" id="PTHR30576">
    <property type="entry name" value="COLANIC BIOSYNTHESIS UDP-GLUCOSE LIPID CARRIER TRANSFERASE"/>
    <property type="match status" value="1"/>
</dbReference>
<evidence type="ECO:0000313" key="5">
    <source>
        <dbReference type="Proteomes" id="UP000261080"/>
    </source>
</evidence>
<evidence type="ECO:0000259" key="3">
    <source>
        <dbReference type="Pfam" id="PF02397"/>
    </source>
</evidence>
<evidence type="ECO:0000256" key="2">
    <source>
        <dbReference type="SAM" id="Phobius"/>
    </source>
</evidence>
<keyword evidence="2" id="KW-0812">Transmembrane</keyword>
<feature type="domain" description="Bacterial sugar transferase" evidence="3">
    <location>
        <begin position="259"/>
        <end position="435"/>
    </location>
</feature>
<evidence type="ECO:0000313" key="4">
    <source>
        <dbReference type="EMBL" id="RGE86999.1"/>
    </source>
</evidence>
<dbReference type="GO" id="GO:0016780">
    <property type="term" value="F:phosphotransferase activity, for other substituted phosphate groups"/>
    <property type="evidence" value="ECO:0007669"/>
    <property type="project" value="TreeGrafter"/>
</dbReference>
<dbReference type="InterPro" id="IPR003362">
    <property type="entry name" value="Bact_transf"/>
</dbReference>
<keyword evidence="4" id="KW-0808">Transferase</keyword>
<dbReference type="EMBL" id="QVLX01000004">
    <property type="protein sequence ID" value="RGE86999.1"/>
    <property type="molecule type" value="Genomic_DNA"/>
</dbReference>
<dbReference type="AlphaFoldDB" id="A0A3E3K1I0"/>
<protein>
    <submittedName>
        <fullName evidence="4">Sugar transferase</fullName>
    </submittedName>
</protein>
<proteinExistence type="inferred from homology"/>
<sequence>MKRELKKFESTMWLCIKLLLYILLMGTFMFIMSRENRALGVLSRTMGITFSTYCVVGLLFLNIYGRYDVGRRKSKPIIYSLSLAVLFTDVVTYIQLMIMNTITPSIYAFRLDSLGSLLLSFLVQVMIIIVFAYGGNGLFFTIHKPESCCIVTSSQESLDNIVRGILKYKKQYKIDYIMDYKDKNLFETVGKADTVFIHDVPLDVRSRIVRFCYKNKINIYFNPEIEDIVEMSAKYYLLDDVSVLNANVKAWTMEQRVMKKLLDMSLAIVLGILTSPIWIVSAIAIKAYDGGHIFFKQKRATLNGRVFEVYKFRTMKEHVENHSVTDDDDRITKPGKILRKIRMDELPQLINILKGDMSFVGPRPEMLENVRAYEDQLPEFRYRLRVKAGLTGYAQISGKYNTSPKDKLMMDMIYIEEFSILRDIQLIFQTAIVLLKSDSTEAFRTNETRKYIFKEAQETKTEEQ</sequence>
<feature type="transmembrane region" description="Helical" evidence="2">
    <location>
        <begin position="45"/>
        <end position="65"/>
    </location>
</feature>
<name>A0A3E3K1I0_9FIRM</name>
<feature type="transmembrane region" description="Helical" evidence="2">
    <location>
        <begin position="12"/>
        <end position="33"/>
    </location>
</feature>
<comment type="similarity">
    <text evidence="1">Belongs to the bacterial sugar transferase family.</text>
</comment>
<organism evidence="4 5">
    <name type="scientific">Sellimonas intestinalis</name>
    <dbReference type="NCBI Taxonomy" id="1653434"/>
    <lineage>
        <taxon>Bacteria</taxon>
        <taxon>Bacillati</taxon>
        <taxon>Bacillota</taxon>
        <taxon>Clostridia</taxon>
        <taxon>Lachnospirales</taxon>
        <taxon>Lachnospiraceae</taxon>
        <taxon>Sellimonas</taxon>
    </lineage>
</organism>
<dbReference type="OrthoDB" id="9808602at2"/>
<dbReference type="RefSeq" id="WP_053769618.1">
    <property type="nucleotide sequence ID" value="NZ_BAABYU010000001.1"/>
</dbReference>